<evidence type="ECO:0000256" key="2">
    <source>
        <dbReference type="ARBA" id="ARBA00022898"/>
    </source>
</evidence>
<comment type="similarity">
    <text evidence="1 3">Belongs to the class-III pyridoxal-phosphate-dependent aminotransferase family.</text>
</comment>
<protein>
    <submittedName>
        <fullName evidence="4">Aspartate aminotransferase family protein</fullName>
    </submittedName>
</protein>
<proteinExistence type="inferred from homology"/>
<gene>
    <name evidence="4" type="ORF">BI350_08270</name>
</gene>
<keyword evidence="2 3" id="KW-0663">Pyridoxal phosphate</keyword>
<dbReference type="Pfam" id="PF00202">
    <property type="entry name" value="Aminotran_3"/>
    <property type="match status" value="1"/>
</dbReference>
<evidence type="ECO:0000313" key="5">
    <source>
        <dbReference type="Proteomes" id="UP000185746"/>
    </source>
</evidence>
<evidence type="ECO:0000256" key="1">
    <source>
        <dbReference type="ARBA" id="ARBA00008954"/>
    </source>
</evidence>
<dbReference type="RefSeq" id="WP_075527659.1">
    <property type="nucleotide sequence ID" value="NZ_CP017560.1"/>
</dbReference>
<dbReference type="Gene3D" id="3.40.640.10">
    <property type="entry name" value="Type I PLP-dependent aspartate aminotransferase-like (Major domain)"/>
    <property type="match status" value="1"/>
</dbReference>
<evidence type="ECO:0000313" key="4">
    <source>
        <dbReference type="EMBL" id="AOV07528.1"/>
    </source>
</evidence>
<dbReference type="GO" id="GO:0005829">
    <property type="term" value="C:cytosol"/>
    <property type="evidence" value="ECO:0007669"/>
    <property type="project" value="TreeGrafter"/>
</dbReference>
<dbReference type="SUPFAM" id="SSF53383">
    <property type="entry name" value="PLP-dependent transferases"/>
    <property type="match status" value="1"/>
</dbReference>
<keyword evidence="4" id="KW-0032">Aminotransferase</keyword>
<organism evidence="4 5">
    <name type="scientific">Sporosarcina ureilytica</name>
    <dbReference type="NCBI Taxonomy" id="298596"/>
    <lineage>
        <taxon>Bacteria</taxon>
        <taxon>Bacillati</taxon>
        <taxon>Bacillota</taxon>
        <taxon>Bacilli</taxon>
        <taxon>Bacillales</taxon>
        <taxon>Caryophanaceae</taxon>
        <taxon>Sporosarcina</taxon>
    </lineage>
</organism>
<dbReference type="InterPro" id="IPR015422">
    <property type="entry name" value="PyrdxlP-dep_Trfase_small"/>
</dbReference>
<dbReference type="PIRSF" id="PIRSF000521">
    <property type="entry name" value="Transaminase_4ab_Lys_Orn"/>
    <property type="match status" value="1"/>
</dbReference>
<dbReference type="KEGG" id="surl:BI350_08270"/>
<dbReference type="PROSITE" id="PS00600">
    <property type="entry name" value="AA_TRANSFER_CLASS_3"/>
    <property type="match status" value="1"/>
</dbReference>
<dbReference type="InterPro" id="IPR005814">
    <property type="entry name" value="Aminotrans_3"/>
</dbReference>
<reference evidence="4 5" key="1">
    <citation type="submission" date="2016-09" db="EMBL/GenBank/DDBJ databases">
        <title>Complete genome sequence of the Lysinibacillus sphaericus LMG 22257, a specie of Bacillus with ureolytic activity that can effectively biodeposit calcium carbonate.</title>
        <authorList>
            <person name="Yan W."/>
        </authorList>
    </citation>
    <scope>NUCLEOTIDE SEQUENCE [LARGE SCALE GENOMIC DNA]</scope>
    <source>
        <strain evidence="4 5">LMG 22257</strain>
    </source>
</reference>
<dbReference type="InterPro" id="IPR015421">
    <property type="entry name" value="PyrdxlP-dep_Trfase_major"/>
</dbReference>
<dbReference type="GO" id="GO:0030170">
    <property type="term" value="F:pyridoxal phosphate binding"/>
    <property type="evidence" value="ECO:0007669"/>
    <property type="project" value="InterPro"/>
</dbReference>
<dbReference type="InterPro" id="IPR049704">
    <property type="entry name" value="Aminotrans_3_PPA_site"/>
</dbReference>
<evidence type="ECO:0000256" key="3">
    <source>
        <dbReference type="RuleBase" id="RU003560"/>
    </source>
</evidence>
<dbReference type="PANTHER" id="PTHR43094:SF1">
    <property type="entry name" value="AMINOTRANSFERASE CLASS-III"/>
    <property type="match status" value="1"/>
</dbReference>
<dbReference type="GO" id="GO:0008483">
    <property type="term" value="F:transaminase activity"/>
    <property type="evidence" value="ECO:0007669"/>
    <property type="project" value="UniProtKB-KW"/>
</dbReference>
<dbReference type="InterPro" id="IPR015424">
    <property type="entry name" value="PyrdxlP-dep_Trfase"/>
</dbReference>
<dbReference type="Gene3D" id="3.90.1150.10">
    <property type="entry name" value="Aspartate Aminotransferase, domain 1"/>
    <property type="match status" value="1"/>
</dbReference>
<accession>A0A1D8JFS3</accession>
<dbReference type="PANTHER" id="PTHR43094">
    <property type="entry name" value="AMINOTRANSFERASE"/>
    <property type="match status" value="1"/>
</dbReference>
<dbReference type="CDD" id="cd00610">
    <property type="entry name" value="OAT_like"/>
    <property type="match status" value="1"/>
</dbReference>
<keyword evidence="5" id="KW-1185">Reference proteome</keyword>
<dbReference type="EMBL" id="CP017560">
    <property type="protein sequence ID" value="AOV07528.1"/>
    <property type="molecule type" value="Genomic_DNA"/>
</dbReference>
<sequence>MTNIDWKKVEEWDNKYILRTFATQDEYQTVPIESTEGDYLIMPDGTRLLDLFNQLYCVNTGQKNKKINDAIKDALDRYGFVWDAYTSDYKAKAAKLIMEDILGEESWPGKIRFVSTGSEANETALFIARLFKNRPNVITREHAYHGWTRGASSLTRVKGTRSGITETDPNTEQRHVPGQQDGVVAVAPSPNCLRCPLSHKYGSCHDETGELACVTYTRRMIENQGPEQVAAMVTEITQGAGSIHPPKEYIPQIRKMTKELDILWIVDEVLTGFGRTGEWFNYQHYGVEPDIVTMAKGLSSSTIPAGAVVVNKEIAEFMDQFRWETVSTYSGHPIAMAAVCANIEYMIEENLVAKAKETGKYFKKRLLELQDKHPTVGPVNGAGVLWMVELVKDAKNTPFIKLDRNTTHEADPSTFPINIINAKALEKGVLIGGFVPNTLRIGTSLDISKEDIDKAIDALDYALDHLDKLAEQKQKTLV</sequence>
<name>A0A1D8JFS3_9BACL</name>
<dbReference type="AlphaFoldDB" id="A0A1D8JFS3"/>
<keyword evidence="4" id="KW-0808">Transferase</keyword>
<dbReference type="Proteomes" id="UP000185746">
    <property type="component" value="Chromosome"/>
</dbReference>